<comment type="caution">
    <text evidence="1">The sequence shown here is derived from an EMBL/GenBank/DDBJ whole genome shotgun (WGS) entry which is preliminary data.</text>
</comment>
<gene>
    <name evidence="1" type="ORF">IAD31_02035</name>
</gene>
<accession>A0A9D0YQM0</accession>
<dbReference type="Pfam" id="PF09365">
    <property type="entry name" value="DUF2461"/>
    <property type="match status" value="1"/>
</dbReference>
<dbReference type="AlphaFoldDB" id="A0A9D0YQM0"/>
<organism evidence="1 2">
    <name type="scientific">Candidatus Enterenecus faecium</name>
    <dbReference type="NCBI Taxonomy" id="2840780"/>
    <lineage>
        <taxon>Bacteria</taxon>
        <taxon>Bacillati</taxon>
        <taxon>Bacillota</taxon>
        <taxon>Clostridia</taxon>
        <taxon>Eubacteriales</taxon>
        <taxon>Candidatus Enterenecus</taxon>
    </lineage>
</organism>
<sequence length="213" mass="25110">MWGIRFQNERSWFEAHKDVYLNTLYRPMQDLGRQAQLALVEKFPQEPWNLKVARIYRDARRLHGRGPYKDHLWFTLIRGDDSALGSHPALWFELTPDGWSCGMGFWCAKASLMECHRQEILRDPKPLLKLERTLKRQDRFALEGPEYRRPKSCPEAELSAWFNKKSLSVSHEEGLCELLYTPQLADQLIEDFIFLKPYYDYFSALAAKLPTQV</sequence>
<proteinExistence type="predicted"/>
<dbReference type="Proteomes" id="UP000886879">
    <property type="component" value="Unassembled WGS sequence"/>
</dbReference>
<protein>
    <submittedName>
        <fullName evidence="1">DUF2461 domain-containing protein</fullName>
    </submittedName>
</protein>
<name>A0A9D0YQM0_9FIRM</name>
<reference evidence="1" key="1">
    <citation type="submission" date="2020-10" db="EMBL/GenBank/DDBJ databases">
        <authorList>
            <person name="Gilroy R."/>
        </authorList>
    </citation>
    <scope>NUCLEOTIDE SEQUENCE</scope>
    <source>
        <strain evidence="1">ChiGjej2B2-12916</strain>
    </source>
</reference>
<dbReference type="EMBL" id="DVFO01000018">
    <property type="protein sequence ID" value="HIQ60362.1"/>
    <property type="molecule type" value="Genomic_DNA"/>
</dbReference>
<reference evidence="1" key="2">
    <citation type="journal article" date="2021" name="PeerJ">
        <title>Extensive microbial diversity within the chicken gut microbiome revealed by metagenomics and culture.</title>
        <authorList>
            <person name="Gilroy R."/>
            <person name="Ravi A."/>
            <person name="Getino M."/>
            <person name="Pursley I."/>
            <person name="Horton D.L."/>
            <person name="Alikhan N.F."/>
            <person name="Baker D."/>
            <person name="Gharbi K."/>
            <person name="Hall N."/>
            <person name="Watson M."/>
            <person name="Adriaenssens E.M."/>
            <person name="Foster-Nyarko E."/>
            <person name="Jarju S."/>
            <person name="Secka A."/>
            <person name="Antonio M."/>
            <person name="Oren A."/>
            <person name="Chaudhuri R.R."/>
            <person name="La Ragione R."/>
            <person name="Hildebrand F."/>
            <person name="Pallen M.J."/>
        </authorList>
    </citation>
    <scope>NUCLEOTIDE SEQUENCE</scope>
    <source>
        <strain evidence="1">ChiGjej2B2-12916</strain>
    </source>
</reference>
<evidence type="ECO:0000313" key="2">
    <source>
        <dbReference type="Proteomes" id="UP000886879"/>
    </source>
</evidence>
<dbReference type="InterPro" id="IPR012808">
    <property type="entry name" value="CHP02453"/>
</dbReference>
<evidence type="ECO:0000313" key="1">
    <source>
        <dbReference type="EMBL" id="HIQ60362.1"/>
    </source>
</evidence>